<dbReference type="Gene3D" id="1.25.40.10">
    <property type="entry name" value="Tetratricopeptide repeat domain"/>
    <property type="match status" value="1"/>
</dbReference>
<evidence type="ECO:0000256" key="1">
    <source>
        <dbReference type="SAM" id="MobiDB-lite"/>
    </source>
</evidence>
<feature type="region of interest" description="Disordered" evidence="1">
    <location>
        <begin position="423"/>
        <end position="451"/>
    </location>
</feature>
<dbReference type="InterPro" id="IPR011990">
    <property type="entry name" value="TPR-like_helical_dom_sf"/>
</dbReference>
<gene>
    <name evidence="2" type="ORF">SIRAN3416</name>
</gene>
<accession>A0A060ZU06</accession>
<dbReference type="EMBL" id="LK022848">
    <property type="protein sequence ID" value="CDR06527.1"/>
    <property type="molecule type" value="Genomic_DNA"/>
</dbReference>
<proteinExistence type="predicted"/>
<dbReference type="AlphaFoldDB" id="A0A060ZU06"/>
<protein>
    <submittedName>
        <fullName evidence="2">Transcriptional regulator, XRE family protein</fullName>
    </submittedName>
</protein>
<organism evidence="2">
    <name type="scientific">Streptomyces iranensis</name>
    <dbReference type="NCBI Taxonomy" id="576784"/>
    <lineage>
        <taxon>Bacteria</taxon>
        <taxon>Bacillati</taxon>
        <taxon>Actinomycetota</taxon>
        <taxon>Actinomycetes</taxon>
        <taxon>Kitasatosporales</taxon>
        <taxon>Streptomycetaceae</taxon>
        <taxon>Streptomyces</taxon>
        <taxon>Streptomyces violaceusniger group</taxon>
    </lineage>
</organism>
<evidence type="ECO:0000313" key="2">
    <source>
        <dbReference type="EMBL" id="CDR06527.1"/>
    </source>
</evidence>
<dbReference type="HOGENOM" id="CLU_055820_0_0_11"/>
<reference evidence="2" key="1">
    <citation type="submission" date="2014-05" db="EMBL/GenBank/DDBJ databases">
        <authorList>
            <person name="Horn Fabian"/>
        </authorList>
    </citation>
    <scope>NUCLEOTIDE SEQUENCE</scope>
</reference>
<sequence length="451" mass="50120">MSDDRPAWARRIAAERSARDWSQRDAVRALRAHSKDELPADDSLIRQWKRWETGQIPNEFYRPLIAAVFGTVTHALFPAPARRDGDKEILAASGMETLEIVSRLNRSDVDAATLDALRITTDRLCSEYPFMPSEQLLIEGRAWLRRVVDLHSKSLTLSQHREVLAMSGWLALLVGCVEYDTGDRHAAESTRRAALSLATEADHAEVAGWAHEMRAWFALTTGDYRGVIAASQAGTEVATHQGVAVQLAAQEAKAWARLGDRRRVEVALDRGRNLLEGMPHPENLDNHFVVDPAKFDFYAMDCYRLVGEDKLAGTLAEEVLRAGTDFDGTERSPMRNAEARVTLGVTAARDGDLERALIMGERALEGNRQSVPSLIMTSRELAAEVRRTRPSLPLRTTSRTCATLGRQRPASCRSDGAWRGALSRAGTLPHKPQNTQKYSDLRKRAARVSSH</sequence>
<name>A0A060ZU06_9ACTN</name>